<dbReference type="InterPro" id="IPR005175">
    <property type="entry name" value="PPC_dom"/>
</dbReference>
<dbReference type="Proteomes" id="UP000199800">
    <property type="component" value="Unassembled WGS sequence"/>
</dbReference>
<dbReference type="CDD" id="cd11378">
    <property type="entry name" value="DUF296"/>
    <property type="match status" value="1"/>
</dbReference>
<dbReference type="InterPro" id="IPR025707">
    <property type="entry name" value="DNA_bp_PD1"/>
</dbReference>
<dbReference type="PANTHER" id="PTHR34988">
    <property type="entry name" value="PROTEIN, PUTATIVE-RELATED"/>
    <property type="match status" value="1"/>
</dbReference>
<name>A0A1I0DFK8_9FIRM</name>
<dbReference type="PIRSF" id="PIRSF016702">
    <property type="entry name" value="DNA_bp_PD1"/>
    <property type="match status" value="1"/>
</dbReference>
<feature type="domain" description="PPC" evidence="1">
    <location>
        <begin position="4"/>
        <end position="141"/>
    </location>
</feature>
<dbReference type="RefSeq" id="WP_092478114.1">
    <property type="nucleotide sequence ID" value="NZ_FOHN01000014.1"/>
</dbReference>
<dbReference type="EMBL" id="FOHN01000014">
    <property type="protein sequence ID" value="SET30970.1"/>
    <property type="molecule type" value="Genomic_DNA"/>
</dbReference>
<dbReference type="AlphaFoldDB" id="A0A1I0DFK8"/>
<dbReference type="PANTHER" id="PTHR34988:SF1">
    <property type="entry name" value="DNA-BINDING PROTEIN"/>
    <property type="match status" value="1"/>
</dbReference>
<accession>A0A1I0DFK8</accession>
<dbReference type="Gene3D" id="3.30.1330.80">
    <property type="entry name" value="Hypothetical protein, similar to alpha- acetolactate decarboxylase, domain 2"/>
    <property type="match status" value="1"/>
</dbReference>
<evidence type="ECO:0000313" key="3">
    <source>
        <dbReference type="Proteomes" id="UP000199800"/>
    </source>
</evidence>
<sequence>MEYRRFGNTIVARLDRGEEITAKIKELAEKEQIKLASISALGSVNDFTVGVFDLEEKQFYPNHFTGAFEISSLFGTITTREGAYYGHVHMNVGNKKGQVLGGHLIQGVVAATCEMFITILDGTVERKYIEDYETSILEFLE</sequence>
<evidence type="ECO:0000313" key="2">
    <source>
        <dbReference type="EMBL" id="SET30970.1"/>
    </source>
</evidence>
<protein>
    <recommendedName>
        <fullName evidence="1">PPC domain-containing protein</fullName>
    </recommendedName>
</protein>
<dbReference type="OrthoDB" id="9791702at2"/>
<evidence type="ECO:0000259" key="1">
    <source>
        <dbReference type="PROSITE" id="PS51742"/>
    </source>
</evidence>
<dbReference type="STRING" id="29364.SAMN04487772_11445"/>
<reference evidence="2 3" key="1">
    <citation type="submission" date="2016-10" db="EMBL/GenBank/DDBJ databases">
        <authorList>
            <person name="de Groot N.N."/>
        </authorList>
    </citation>
    <scope>NUCLEOTIDE SEQUENCE [LARGE SCALE GENOMIC DNA]</scope>
    <source>
        <strain evidence="2 3">DSM 1801</strain>
    </source>
</reference>
<gene>
    <name evidence="2" type="ORF">SAMN04487772_11445</name>
</gene>
<organism evidence="2 3">
    <name type="scientific">[Clostridium] polysaccharolyticum</name>
    <dbReference type="NCBI Taxonomy" id="29364"/>
    <lineage>
        <taxon>Bacteria</taxon>
        <taxon>Bacillati</taxon>
        <taxon>Bacillota</taxon>
        <taxon>Clostridia</taxon>
        <taxon>Lachnospirales</taxon>
        <taxon>Lachnospiraceae</taxon>
    </lineage>
</organism>
<dbReference type="SUPFAM" id="SSF117856">
    <property type="entry name" value="AF0104/ALDC/Ptd012-like"/>
    <property type="match status" value="1"/>
</dbReference>
<dbReference type="PROSITE" id="PS51742">
    <property type="entry name" value="PPC"/>
    <property type="match status" value="1"/>
</dbReference>
<proteinExistence type="predicted"/>
<dbReference type="Pfam" id="PF03479">
    <property type="entry name" value="PCC"/>
    <property type="match status" value="1"/>
</dbReference>
<keyword evidence="3" id="KW-1185">Reference proteome</keyword>